<evidence type="ECO:0000313" key="2">
    <source>
        <dbReference type="Proteomes" id="UP000032142"/>
    </source>
</evidence>
<proteinExistence type="predicted"/>
<keyword evidence="2" id="KW-1185">Reference proteome</keyword>
<accession>A0A0B0PGY0</accession>
<sequence length="23" mass="2664">MIMSISHAIDIIDFTHIFTTFIP</sequence>
<gene>
    <name evidence="1" type="ORF">F383_09557</name>
</gene>
<reference evidence="2" key="1">
    <citation type="submission" date="2014-09" db="EMBL/GenBank/DDBJ databases">
        <authorList>
            <person name="Mudge J."/>
            <person name="Ramaraj T."/>
            <person name="Lindquist I.E."/>
            <person name="Bharti A.K."/>
            <person name="Sundararajan A."/>
            <person name="Cameron C.T."/>
            <person name="Woodward J.E."/>
            <person name="May G.D."/>
            <person name="Brubaker C."/>
            <person name="Broadhvest J."/>
            <person name="Wilkins T.A."/>
        </authorList>
    </citation>
    <scope>NUCLEOTIDE SEQUENCE</scope>
    <source>
        <strain evidence="2">cv. AKA8401</strain>
    </source>
</reference>
<protein>
    <submittedName>
        <fullName evidence="1">Uncharacterized protein</fullName>
    </submittedName>
</protein>
<organism evidence="1 2">
    <name type="scientific">Gossypium arboreum</name>
    <name type="common">Tree cotton</name>
    <name type="synonym">Gossypium nanking</name>
    <dbReference type="NCBI Taxonomy" id="29729"/>
    <lineage>
        <taxon>Eukaryota</taxon>
        <taxon>Viridiplantae</taxon>
        <taxon>Streptophyta</taxon>
        <taxon>Embryophyta</taxon>
        <taxon>Tracheophyta</taxon>
        <taxon>Spermatophyta</taxon>
        <taxon>Magnoliopsida</taxon>
        <taxon>eudicotyledons</taxon>
        <taxon>Gunneridae</taxon>
        <taxon>Pentapetalae</taxon>
        <taxon>rosids</taxon>
        <taxon>malvids</taxon>
        <taxon>Malvales</taxon>
        <taxon>Malvaceae</taxon>
        <taxon>Malvoideae</taxon>
        <taxon>Gossypium</taxon>
    </lineage>
</organism>
<evidence type="ECO:0000313" key="1">
    <source>
        <dbReference type="EMBL" id="KHG24210.1"/>
    </source>
</evidence>
<dbReference type="EMBL" id="KN427959">
    <property type="protein sequence ID" value="KHG24210.1"/>
    <property type="molecule type" value="Genomic_DNA"/>
</dbReference>
<name>A0A0B0PGY0_GOSAR</name>
<dbReference type="AlphaFoldDB" id="A0A0B0PGY0"/>
<dbReference type="Proteomes" id="UP000032142">
    <property type="component" value="Unassembled WGS sequence"/>
</dbReference>